<dbReference type="Proteomes" id="UP001057375">
    <property type="component" value="Unassembled WGS sequence"/>
</dbReference>
<dbReference type="InterPro" id="IPR012340">
    <property type="entry name" value="NA-bd_OB-fold"/>
</dbReference>
<dbReference type="CDD" id="cd04496">
    <property type="entry name" value="SSB_OBF"/>
    <property type="match status" value="1"/>
</dbReference>
<feature type="compositionally biased region" description="Acidic residues" evidence="3">
    <location>
        <begin position="102"/>
        <end position="114"/>
    </location>
</feature>
<sequence length="114" mass="12576">EVHDGQTVARFSLAIDKVLSSEKKEAYEREGKPTADFPRIVAWGRRADMVSKYLKKGDQVGISGSVATGSYSKEDGTKVYTTSIVVSNIKFMNNGPRMTEPAEAEEDDTQNIPF</sequence>
<organism evidence="4 5">
    <name type="scientific">Aduncisulcus paluster</name>
    <dbReference type="NCBI Taxonomy" id="2918883"/>
    <lineage>
        <taxon>Eukaryota</taxon>
        <taxon>Metamonada</taxon>
        <taxon>Carpediemonas-like organisms</taxon>
        <taxon>Aduncisulcus</taxon>
    </lineage>
</organism>
<evidence type="ECO:0000256" key="3">
    <source>
        <dbReference type="SAM" id="MobiDB-lite"/>
    </source>
</evidence>
<feature type="region of interest" description="Disordered" evidence="3">
    <location>
        <begin position="94"/>
        <end position="114"/>
    </location>
</feature>
<dbReference type="Pfam" id="PF00436">
    <property type="entry name" value="SSB"/>
    <property type="match status" value="1"/>
</dbReference>
<dbReference type="NCBIfam" id="TIGR00621">
    <property type="entry name" value="ssb"/>
    <property type="match status" value="1"/>
</dbReference>
<comment type="caution">
    <text evidence="4">The sequence shown here is derived from an EMBL/GenBank/DDBJ whole genome shotgun (WGS) entry which is preliminary data.</text>
</comment>
<feature type="non-terminal residue" evidence="4">
    <location>
        <position position="1"/>
    </location>
</feature>
<name>A0ABQ5KMV3_9EUKA</name>
<dbReference type="PANTHER" id="PTHR10302">
    <property type="entry name" value="SINGLE-STRANDED DNA-BINDING PROTEIN"/>
    <property type="match status" value="1"/>
</dbReference>
<accession>A0ABQ5KMV3</accession>
<evidence type="ECO:0000313" key="5">
    <source>
        <dbReference type="Proteomes" id="UP001057375"/>
    </source>
</evidence>
<proteinExistence type="predicted"/>
<dbReference type="InterPro" id="IPR000424">
    <property type="entry name" value="Primosome_PriB/ssb"/>
</dbReference>
<reference evidence="4" key="1">
    <citation type="submission" date="2022-03" db="EMBL/GenBank/DDBJ databases">
        <title>Draft genome sequence of Aduncisulcus paluster, a free-living microaerophilic Fornicata.</title>
        <authorList>
            <person name="Yuyama I."/>
            <person name="Kume K."/>
            <person name="Tamura T."/>
            <person name="Inagaki Y."/>
            <person name="Hashimoto T."/>
        </authorList>
    </citation>
    <scope>NUCLEOTIDE SEQUENCE</scope>
    <source>
        <strain evidence="4">NY0171</strain>
    </source>
</reference>
<dbReference type="PIRSF" id="PIRSF002070">
    <property type="entry name" value="SSB"/>
    <property type="match status" value="1"/>
</dbReference>
<keyword evidence="1 2" id="KW-0238">DNA-binding</keyword>
<protein>
    <submittedName>
        <fullName evidence="4">Multi-domain containing protein</fullName>
    </submittedName>
</protein>
<dbReference type="SUPFAM" id="SSF50249">
    <property type="entry name" value="Nucleic acid-binding proteins"/>
    <property type="match status" value="1"/>
</dbReference>
<dbReference type="Gene3D" id="2.40.50.140">
    <property type="entry name" value="Nucleic acid-binding proteins"/>
    <property type="match status" value="1"/>
</dbReference>
<dbReference type="PANTHER" id="PTHR10302:SF27">
    <property type="entry name" value="SINGLE-STRANDED DNA-BINDING PROTEIN"/>
    <property type="match status" value="1"/>
</dbReference>
<dbReference type="PROSITE" id="PS50935">
    <property type="entry name" value="SSB"/>
    <property type="match status" value="1"/>
</dbReference>
<evidence type="ECO:0000256" key="1">
    <source>
        <dbReference type="ARBA" id="ARBA00023125"/>
    </source>
</evidence>
<dbReference type="InterPro" id="IPR011344">
    <property type="entry name" value="ssDNA-bd"/>
</dbReference>
<evidence type="ECO:0000256" key="2">
    <source>
        <dbReference type="PROSITE-ProRule" id="PRU00252"/>
    </source>
</evidence>
<gene>
    <name evidence="4" type="ORF">ADUPG1_002652</name>
</gene>
<dbReference type="EMBL" id="BQXS01003188">
    <property type="protein sequence ID" value="GKT33812.1"/>
    <property type="molecule type" value="Genomic_DNA"/>
</dbReference>
<evidence type="ECO:0000313" key="4">
    <source>
        <dbReference type="EMBL" id="GKT33812.1"/>
    </source>
</evidence>
<keyword evidence="5" id="KW-1185">Reference proteome</keyword>